<evidence type="ECO:0000256" key="4">
    <source>
        <dbReference type="ARBA" id="ARBA00022989"/>
    </source>
</evidence>
<proteinExistence type="inferred from homology"/>
<dbReference type="PANTHER" id="PTHR36116:SF1">
    <property type="entry name" value="UPF0060 MEMBRANE PROTEIN YNFA"/>
    <property type="match status" value="1"/>
</dbReference>
<protein>
    <submittedName>
        <fullName evidence="7">Uncharacterized protein</fullName>
    </submittedName>
</protein>
<feature type="transmembrane region" description="Helical" evidence="6">
    <location>
        <begin position="59"/>
        <end position="78"/>
    </location>
</feature>
<reference evidence="7 8" key="1">
    <citation type="submission" date="2017-07" db="EMBL/GenBank/DDBJ databases">
        <title>Fictibacillus sp. nov. GDSW-R2A3 Genome sequencing and assembly.</title>
        <authorList>
            <person name="Mayilraj S."/>
        </authorList>
    </citation>
    <scope>NUCLEOTIDE SEQUENCE [LARGE SCALE GENOMIC DNA]</scope>
    <source>
        <strain evidence="7 8">GDSW-R2A3</strain>
    </source>
</reference>
<dbReference type="GO" id="GO:0005886">
    <property type="term" value="C:plasma membrane"/>
    <property type="evidence" value="ECO:0007669"/>
    <property type="project" value="UniProtKB-SubCell"/>
</dbReference>
<evidence type="ECO:0000256" key="1">
    <source>
        <dbReference type="ARBA" id="ARBA00004127"/>
    </source>
</evidence>
<keyword evidence="3 6" id="KW-0812">Transmembrane</keyword>
<keyword evidence="2 6" id="KW-1003">Cell membrane</keyword>
<comment type="similarity">
    <text evidence="6">Belongs to the UPF0060 family.</text>
</comment>
<dbReference type="AlphaFoldDB" id="A0A235F686"/>
<evidence type="ECO:0000256" key="3">
    <source>
        <dbReference type="ARBA" id="ARBA00022692"/>
    </source>
</evidence>
<evidence type="ECO:0000256" key="6">
    <source>
        <dbReference type="HAMAP-Rule" id="MF_00010"/>
    </source>
</evidence>
<keyword evidence="4 6" id="KW-1133">Transmembrane helix</keyword>
<comment type="caution">
    <text evidence="7">The sequence shown here is derived from an EMBL/GenBank/DDBJ whole genome shotgun (WGS) entry which is preliminary data.</text>
</comment>
<dbReference type="HAMAP" id="MF_00010">
    <property type="entry name" value="UPF0060"/>
    <property type="match status" value="1"/>
</dbReference>
<feature type="transmembrane region" description="Helical" evidence="6">
    <location>
        <begin position="85"/>
        <end position="104"/>
    </location>
</feature>
<evidence type="ECO:0000313" key="8">
    <source>
        <dbReference type="Proteomes" id="UP000215059"/>
    </source>
</evidence>
<name>A0A235F686_9BACL</name>
<dbReference type="SUPFAM" id="SSF103481">
    <property type="entry name" value="Multidrug resistance efflux transporter EmrE"/>
    <property type="match status" value="1"/>
</dbReference>
<dbReference type="PANTHER" id="PTHR36116">
    <property type="entry name" value="UPF0060 MEMBRANE PROTEIN YNFA"/>
    <property type="match status" value="1"/>
</dbReference>
<keyword evidence="5 6" id="KW-0472">Membrane</keyword>
<keyword evidence="8" id="KW-1185">Reference proteome</keyword>
<dbReference type="OrthoDB" id="123240at2"/>
<organism evidence="7 8">
    <name type="scientific">Fictibacillus aquaticus</name>
    <dbReference type="NCBI Taxonomy" id="2021314"/>
    <lineage>
        <taxon>Bacteria</taxon>
        <taxon>Bacillati</taxon>
        <taxon>Bacillota</taxon>
        <taxon>Bacilli</taxon>
        <taxon>Bacillales</taxon>
        <taxon>Fictibacillaceae</taxon>
        <taxon>Fictibacillus</taxon>
    </lineage>
</organism>
<feature type="transmembrane region" description="Helical" evidence="6">
    <location>
        <begin position="6"/>
        <end position="25"/>
    </location>
</feature>
<dbReference type="EMBL" id="NOII01000011">
    <property type="protein sequence ID" value="OYD56623.1"/>
    <property type="molecule type" value="Genomic_DNA"/>
</dbReference>
<dbReference type="NCBIfam" id="NF002586">
    <property type="entry name" value="PRK02237.1"/>
    <property type="match status" value="1"/>
</dbReference>
<comment type="subcellular location">
    <subcellularLocation>
        <location evidence="6">Cell membrane</location>
        <topology evidence="6">Multi-pass membrane protein</topology>
    </subcellularLocation>
    <subcellularLocation>
        <location evidence="1">Endomembrane system</location>
        <topology evidence="1">Multi-pass membrane protein</topology>
    </subcellularLocation>
</comment>
<sequence length="107" mass="11755">MMTILLFVLAGLAEIGGGYLIWLWLREGKPSFYGLLGGLILASYGIIATMQSFPSFGRVYAAYGGVFIVLSLLWSWGVDRKMPDTYDWIGAGICLIGVCVMLFAPRH</sequence>
<accession>A0A235F686</accession>
<feature type="transmembrane region" description="Helical" evidence="6">
    <location>
        <begin position="32"/>
        <end position="53"/>
    </location>
</feature>
<evidence type="ECO:0000313" key="7">
    <source>
        <dbReference type="EMBL" id="OYD56623.1"/>
    </source>
</evidence>
<evidence type="ECO:0000256" key="5">
    <source>
        <dbReference type="ARBA" id="ARBA00023136"/>
    </source>
</evidence>
<evidence type="ECO:0000256" key="2">
    <source>
        <dbReference type="ARBA" id="ARBA00022475"/>
    </source>
</evidence>
<dbReference type="Proteomes" id="UP000215059">
    <property type="component" value="Unassembled WGS sequence"/>
</dbReference>
<dbReference type="InterPro" id="IPR037185">
    <property type="entry name" value="EmrE-like"/>
</dbReference>
<gene>
    <name evidence="7" type="ORF">CGZ90_16565</name>
</gene>
<dbReference type="InterPro" id="IPR003844">
    <property type="entry name" value="UPF0060"/>
</dbReference>
<dbReference type="Pfam" id="PF02694">
    <property type="entry name" value="UPF0060"/>
    <property type="match status" value="1"/>
</dbReference>